<dbReference type="Gene3D" id="1.25.40.10">
    <property type="entry name" value="Tetratricopeptide repeat domain"/>
    <property type="match status" value="6"/>
</dbReference>
<evidence type="ECO:0000256" key="2">
    <source>
        <dbReference type="PROSITE-ProRule" id="PRU00708"/>
    </source>
</evidence>
<dbReference type="GO" id="GO:0003723">
    <property type="term" value="F:RNA binding"/>
    <property type="evidence" value="ECO:0007669"/>
    <property type="project" value="InterPro"/>
</dbReference>
<evidence type="ECO:0000313" key="4">
    <source>
        <dbReference type="Proteomes" id="UP001202328"/>
    </source>
</evidence>
<dbReference type="Pfam" id="PF20431">
    <property type="entry name" value="E_motif"/>
    <property type="match status" value="1"/>
</dbReference>
<feature type="repeat" description="PPR" evidence="2">
    <location>
        <begin position="75"/>
        <end position="109"/>
    </location>
</feature>
<dbReference type="InterPro" id="IPR002885">
    <property type="entry name" value="PPR_rpt"/>
</dbReference>
<organism evidence="3 4">
    <name type="scientific">Papaver atlanticum</name>
    <dbReference type="NCBI Taxonomy" id="357466"/>
    <lineage>
        <taxon>Eukaryota</taxon>
        <taxon>Viridiplantae</taxon>
        <taxon>Streptophyta</taxon>
        <taxon>Embryophyta</taxon>
        <taxon>Tracheophyta</taxon>
        <taxon>Spermatophyta</taxon>
        <taxon>Magnoliopsida</taxon>
        <taxon>Ranunculales</taxon>
        <taxon>Papaveraceae</taxon>
        <taxon>Papaveroideae</taxon>
        <taxon>Papaver</taxon>
    </lineage>
</organism>
<dbReference type="FunFam" id="1.25.40.10:FF:000366">
    <property type="entry name" value="Pentatricopeptide (PPR) repeat-containing protein"/>
    <property type="match status" value="1"/>
</dbReference>
<evidence type="ECO:0000313" key="3">
    <source>
        <dbReference type="EMBL" id="KAI3904646.1"/>
    </source>
</evidence>
<dbReference type="PANTHER" id="PTHR47926:SF386">
    <property type="entry name" value="PENTATRICOPEPTIDE REPEAT-CONTAINING PROTEIN"/>
    <property type="match status" value="1"/>
</dbReference>
<evidence type="ECO:0008006" key="5">
    <source>
        <dbReference type="Google" id="ProtNLM"/>
    </source>
</evidence>
<comment type="caution">
    <text evidence="3">The sequence shown here is derived from an EMBL/GenBank/DDBJ whole genome shotgun (WGS) entry which is preliminary data.</text>
</comment>
<dbReference type="Proteomes" id="UP001202328">
    <property type="component" value="Unassembled WGS sequence"/>
</dbReference>
<dbReference type="Pfam" id="PF13812">
    <property type="entry name" value="PPR_3"/>
    <property type="match status" value="1"/>
</dbReference>
<feature type="repeat" description="PPR" evidence="2">
    <location>
        <begin position="516"/>
        <end position="550"/>
    </location>
</feature>
<dbReference type="Pfam" id="PF13041">
    <property type="entry name" value="PPR_2"/>
    <property type="match status" value="2"/>
</dbReference>
<dbReference type="FunFam" id="1.25.40.10:FF:000393">
    <property type="entry name" value="Pentatricopeptide repeat-containing protein At1g20230"/>
    <property type="match status" value="2"/>
</dbReference>
<keyword evidence="1" id="KW-0677">Repeat</keyword>
<dbReference type="InterPro" id="IPR011990">
    <property type="entry name" value="TPR-like_helical_dom_sf"/>
</dbReference>
<feature type="repeat" description="PPR" evidence="2">
    <location>
        <begin position="551"/>
        <end position="585"/>
    </location>
</feature>
<protein>
    <recommendedName>
        <fullName evidence="5">Pentatricopeptide repeat-containing protein</fullName>
    </recommendedName>
</protein>
<feature type="repeat" description="PPR" evidence="2">
    <location>
        <begin position="5"/>
        <end position="39"/>
    </location>
</feature>
<dbReference type="EMBL" id="JAJJMB010011095">
    <property type="protein sequence ID" value="KAI3904646.1"/>
    <property type="molecule type" value="Genomic_DNA"/>
</dbReference>
<feature type="repeat" description="PPR" evidence="2">
    <location>
        <begin position="243"/>
        <end position="277"/>
    </location>
</feature>
<dbReference type="Pfam" id="PF01535">
    <property type="entry name" value="PPR"/>
    <property type="match status" value="5"/>
</dbReference>
<gene>
    <name evidence="3" type="ORF">MKW98_014826</name>
</gene>
<reference evidence="3" key="1">
    <citation type="submission" date="2022-04" db="EMBL/GenBank/DDBJ databases">
        <title>A functionally conserved STORR gene fusion in Papaver species that diverged 16.8 million years ago.</title>
        <authorList>
            <person name="Catania T."/>
        </authorList>
    </citation>
    <scope>NUCLEOTIDE SEQUENCE</scope>
    <source>
        <strain evidence="3">S-188037</strain>
    </source>
</reference>
<dbReference type="InterPro" id="IPR046960">
    <property type="entry name" value="PPR_At4g14850-like_plant"/>
</dbReference>
<dbReference type="NCBIfam" id="TIGR00756">
    <property type="entry name" value="PPR"/>
    <property type="match status" value="9"/>
</dbReference>
<name>A0AAD4SGM7_9MAGN</name>
<dbReference type="GO" id="GO:0009451">
    <property type="term" value="P:RNA modification"/>
    <property type="evidence" value="ECO:0007669"/>
    <property type="project" value="InterPro"/>
</dbReference>
<accession>A0AAD4SGM7</accession>
<dbReference type="PROSITE" id="PS51375">
    <property type="entry name" value="PPR"/>
    <property type="match status" value="8"/>
</dbReference>
<dbReference type="AlphaFoldDB" id="A0AAD4SGM7"/>
<dbReference type="FunFam" id="1.25.40.10:FF:000031">
    <property type="entry name" value="Pentatricopeptide repeat-containing protein mitochondrial"/>
    <property type="match status" value="1"/>
</dbReference>
<dbReference type="InterPro" id="IPR046848">
    <property type="entry name" value="E_motif"/>
</dbReference>
<feature type="repeat" description="PPR" evidence="2">
    <location>
        <begin position="278"/>
        <end position="313"/>
    </location>
</feature>
<dbReference type="PANTHER" id="PTHR47926">
    <property type="entry name" value="PENTATRICOPEPTIDE REPEAT-CONTAINING PROTEIN"/>
    <property type="match status" value="1"/>
</dbReference>
<sequence length="742" mass="82823">MSQRNVYSWSGIITIYTDHGYYEEAIALFQDLQFEEIQLEFFVFPVVLKACSGLSELGLGKQLHGLVIKNQLFSNIYVGNSLIDMYGKCGSLGDAKKLLLKMPERDCVSWNSVITGYVANRLVFEALEVLENMGSLGNLYPTIVSWSAVIGGFAQNGYDNDALELLYRMQEEGLKPNAQTLVSVLPASARLQILNLGKEIHGYTIRHGFILNPFVVNGLVDAYRRCCDMRSAEKIFSKFSVRNRVSFNTMIVGYFANGEISKAKKLFGQMEVAGIKKDTISWNSMISGYVDNGCLNDALELFADLQLKEGIQADSFTLGSSLTACADLPALRQGQEIHSYAIRRGLHANPFVGGALVEMYCKCKDIAAAKLVFDEVNERDMTTWNALISGCSRLSRKEKVDELILKMKTEGLEPNIYTWNGILAGYMENGENELVLQTCCEIQNSNLKLDKYTLGIVLPVCTRLGTIEQGKQIHGYSIKWGHDTDVHIGASLVDLYAKCGYIRIAELAFNRISKHNMVSRNALLAGYALHGQGEEGIVFFRKMLAEGIKPDSVTFLSALASCVHAGSVDLGCKYFDLMRDYDIKPTEKHYTCMVGLLGRAGRLSEAYSIVKKMKAEPDSVTWGSLLGGCLIHRNVGLGEISAHKLIQLEPNNSGNYIMLANLYASAGKWDDLARIRKIMKDRKMHKSPGCSWIEDKDQKHVFLANDRSHKRAEEIYCTLKNLSIQMKKEGYIVNNLLNYNMT</sequence>
<proteinExistence type="predicted"/>
<feature type="repeat" description="PPR" evidence="2">
    <location>
        <begin position="380"/>
        <end position="414"/>
    </location>
</feature>
<evidence type="ECO:0000256" key="1">
    <source>
        <dbReference type="ARBA" id="ARBA00022737"/>
    </source>
</evidence>
<feature type="repeat" description="PPR" evidence="2">
    <location>
        <begin position="142"/>
        <end position="176"/>
    </location>
</feature>
<keyword evidence="4" id="KW-1185">Reference proteome</keyword>